<dbReference type="KEGG" id="bhg:I6G56_16980"/>
<feature type="region of interest" description="Disordered" evidence="1">
    <location>
        <begin position="1"/>
        <end position="30"/>
    </location>
</feature>
<dbReference type="AlphaFoldDB" id="A0A7U4SRA0"/>
<name>A0A7U4SRA0_9BURK</name>
<dbReference type="RefSeq" id="WP_009913533.1">
    <property type="nucleotide sequence ID" value="NZ_CP013380.1"/>
</dbReference>
<evidence type="ECO:0000313" key="2">
    <source>
        <dbReference type="EMBL" id="QPS43232.1"/>
    </source>
</evidence>
<dbReference type="Proteomes" id="UP000594943">
    <property type="component" value="Chromosome 1"/>
</dbReference>
<dbReference type="EMBL" id="CP065686">
    <property type="protein sequence ID" value="QPS43232.1"/>
    <property type="molecule type" value="Genomic_DNA"/>
</dbReference>
<gene>
    <name evidence="2" type="ORF">I6G56_16980</name>
</gene>
<proteinExistence type="predicted"/>
<accession>A0A7T2U034</accession>
<feature type="compositionally biased region" description="Basic and acidic residues" evidence="1">
    <location>
        <begin position="15"/>
        <end position="30"/>
    </location>
</feature>
<organism evidence="2 3">
    <name type="scientific">Burkholderia humptydooensis</name>
    <dbReference type="NCBI Taxonomy" id="430531"/>
    <lineage>
        <taxon>Bacteria</taxon>
        <taxon>Pseudomonadati</taxon>
        <taxon>Pseudomonadota</taxon>
        <taxon>Betaproteobacteria</taxon>
        <taxon>Burkholderiales</taxon>
        <taxon>Burkholderiaceae</taxon>
        <taxon>Burkholderia</taxon>
        <taxon>pseudomallei group</taxon>
    </lineage>
</organism>
<protein>
    <submittedName>
        <fullName evidence="2">Transcriptional regulator</fullName>
    </submittedName>
</protein>
<sequence>MTSGGGPRTQGGRVLRPEDAVVDKLGADGE</sequence>
<reference evidence="2 3" key="1">
    <citation type="submission" date="2020-12" db="EMBL/GenBank/DDBJ databases">
        <title>FDA dAtabase for Regulatory Grade micrObial Sequences (FDA-ARGOS): Supporting development and validation of Infectious Disease Dx tests.</title>
        <authorList>
            <person name="Nelson B."/>
            <person name="Plummer A."/>
            <person name="Tallon L."/>
            <person name="Sadzewicz L."/>
            <person name="Zhao X."/>
            <person name="Boylan J."/>
            <person name="Ott S."/>
            <person name="Bowen H."/>
            <person name="Vavikolanu K."/>
            <person name="Mehta A."/>
            <person name="Aluvathingal J."/>
            <person name="Nadendla S."/>
            <person name="Myers T."/>
            <person name="Yan Y."/>
            <person name="Sichtig H."/>
        </authorList>
    </citation>
    <scope>NUCLEOTIDE SEQUENCE [LARGE SCALE GENOMIC DNA]</scope>
    <source>
        <strain evidence="2 3">FDAARGOS_899</strain>
    </source>
</reference>
<evidence type="ECO:0000256" key="1">
    <source>
        <dbReference type="SAM" id="MobiDB-lite"/>
    </source>
</evidence>
<accession>A0A7U4SRA0</accession>
<evidence type="ECO:0000313" key="3">
    <source>
        <dbReference type="Proteomes" id="UP000594943"/>
    </source>
</evidence>